<dbReference type="InterPro" id="IPR041492">
    <property type="entry name" value="HAD_2"/>
</dbReference>
<organism evidence="5 6">
    <name type="scientific">Paucihalobacter ruber</name>
    <dbReference type="NCBI Taxonomy" id="2567861"/>
    <lineage>
        <taxon>Bacteria</taxon>
        <taxon>Pseudomonadati</taxon>
        <taxon>Bacteroidota</taxon>
        <taxon>Flavobacteriia</taxon>
        <taxon>Flavobacteriales</taxon>
        <taxon>Flavobacteriaceae</taxon>
        <taxon>Paucihalobacter</taxon>
    </lineage>
</organism>
<dbReference type="SUPFAM" id="SSF56784">
    <property type="entry name" value="HAD-like"/>
    <property type="match status" value="1"/>
</dbReference>
<dbReference type="GO" id="GO:0046872">
    <property type="term" value="F:metal ion binding"/>
    <property type="evidence" value="ECO:0007669"/>
    <property type="project" value="UniProtKB-KW"/>
</dbReference>
<dbReference type="GO" id="GO:0044281">
    <property type="term" value="P:small molecule metabolic process"/>
    <property type="evidence" value="ECO:0007669"/>
    <property type="project" value="UniProtKB-ARBA"/>
</dbReference>
<dbReference type="GO" id="GO:0016791">
    <property type="term" value="F:phosphatase activity"/>
    <property type="evidence" value="ECO:0007669"/>
    <property type="project" value="TreeGrafter"/>
</dbReference>
<dbReference type="Gene3D" id="3.40.50.1000">
    <property type="entry name" value="HAD superfamily/HAD-like"/>
    <property type="match status" value="1"/>
</dbReference>
<dbReference type="AlphaFoldDB" id="A0A506PIJ9"/>
<gene>
    <name evidence="5" type="ORF">FJ651_09710</name>
</gene>
<dbReference type="EMBL" id="VHIQ01000004">
    <property type="protein sequence ID" value="TPV33358.1"/>
    <property type="molecule type" value="Genomic_DNA"/>
</dbReference>
<keyword evidence="4" id="KW-0460">Magnesium</keyword>
<evidence type="ECO:0000256" key="2">
    <source>
        <dbReference type="ARBA" id="ARBA00022723"/>
    </source>
</evidence>
<evidence type="ECO:0000256" key="1">
    <source>
        <dbReference type="ARBA" id="ARBA00001946"/>
    </source>
</evidence>
<comment type="cofactor">
    <cofactor evidence="1">
        <name>Mg(2+)</name>
        <dbReference type="ChEBI" id="CHEBI:18420"/>
    </cofactor>
</comment>
<dbReference type="InterPro" id="IPR051400">
    <property type="entry name" value="HAD-like_hydrolase"/>
</dbReference>
<dbReference type="InterPro" id="IPR023214">
    <property type="entry name" value="HAD_sf"/>
</dbReference>
<evidence type="ECO:0000256" key="3">
    <source>
        <dbReference type="ARBA" id="ARBA00022801"/>
    </source>
</evidence>
<dbReference type="PANTHER" id="PTHR46470">
    <property type="entry name" value="N-ACYLNEURAMINATE-9-PHOSPHATASE"/>
    <property type="match status" value="1"/>
</dbReference>
<evidence type="ECO:0000256" key="4">
    <source>
        <dbReference type="ARBA" id="ARBA00022842"/>
    </source>
</evidence>
<name>A0A506PIJ9_9FLAO</name>
<accession>A0A506PIJ9</accession>
<reference evidence="5 6" key="1">
    <citation type="submission" date="2019-06" db="EMBL/GenBank/DDBJ databases">
        <title>Flavobacteriaceae Paucihalobacterium erythroidium CWB-1, complete genome.</title>
        <authorList>
            <person name="Wu S."/>
        </authorList>
    </citation>
    <scope>NUCLEOTIDE SEQUENCE [LARGE SCALE GENOMIC DNA]</scope>
    <source>
        <strain evidence="5 6">CWB-1</strain>
    </source>
</reference>
<dbReference type="SFLD" id="SFLDG01129">
    <property type="entry name" value="C1.5:_HAD__Beta-PGM__Phosphata"/>
    <property type="match status" value="1"/>
</dbReference>
<dbReference type="NCBIfam" id="TIGR01549">
    <property type="entry name" value="HAD-SF-IA-v1"/>
    <property type="match status" value="1"/>
</dbReference>
<dbReference type="Gene3D" id="1.10.150.520">
    <property type="match status" value="1"/>
</dbReference>
<dbReference type="InterPro" id="IPR006439">
    <property type="entry name" value="HAD-SF_hydro_IA"/>
</dbReference>
<dbReference type="PANTHER" id="PTHR46470:SF2">
    <property type="entry name" value="GLYCERALDEHYDE 3-PHOSPHATE PHOSPHATASE"/>
    <property type="match status" value="1"/>
</dbReference>
<dbReference type="Pfam" id="PF13419">
    <property type="entry name" value="HAD_2"/>
    <property type="match status" value="1"/>
</dbReference>
<keyword evidence="2" id="KW-0479">Metal-binding</keyword>
<sequence>MDIKVDQNTVVVFDLDDTLYNELDYLKSAFKDITQRLSPGNWKSLYAYMFSLHRSKKNVFEIISENHQIEIPTLIDWYRSHQPEIHLFDGVFELLTQIKQKGGKLAVVTDGRVKTQMAKLESLGILQFFDEVVISEALGTEKPHLTNFRVLTEKMHGNQYFYIADNFKKDFITPNSLGWTTLGLIDNGLNIHYNHHEFFDEEHLPQYYILSIKELRIV</sequence>
<dbReference type="InterPro" id="IPR036412">
    <property type="entry name" value="HAD-like_sf"/>
</dbReference>
<protein>
    <submittedName>
        <fullName evidence="5">HAD family hydrolase</fullName>
    </submittedName>
</protein>
<evidence type="ECO:0000313" key="6">
    <source>
        <dbReference type="Proteomes" id="UP000317332"/>
    </source>
</evidence>
<evidence type="ECO:0000313" key="5">
    <source>
        <dbReference type="EMBL" id="TPV33358.1"/>
    </source>
</evidence>
<comment type="caution">
    <text evidence="5">The sequence shown here is derived from an EMBL/GenBank/DDBJ whole genome shotgun (WGS) entry which is preliminary data.</text>
</comment>
<dbReference type="OrthoDB" id="9809962at2"/>
<dbReference type="Proteomes" id="UP000317332">
    <property type="component" value="Unassembled WGS sequence"/>
</dbReference>
<dbReference type="RefSeq" id="WP_140990320.1">
    <property type="nucleotide sequence ID" value="NZ_VHIQ01000004.1"/>
</dbReference>
<keyword evidence="3 5" id="KW-0378">Hydrolase</keyword>
<proteinExistence type="predicted"/>
<dbReference type="SFLD" id="SFLDS00003">
    <property type="entry name" value="Haloacid_Dehalogenase"/>
    <property type="match status" value="1"/>
</dbReference>
<keyword evidence="6" id="KW-1185">Reference proteome</keyword>